<keyword evidence="7" id="KW-0092">Biotin</keyword>
<accession>A0A3B0U9P5</accession>
<keyword evidence="5" id="KW-0443">Lipid metabolism</keyword>
<name>A0A3B0U9P5_9ZZZZ</name>
<evidence type="ECO:0000256" key="7">
    <source>
        <dbReference type="ARBA" id="ARBA00023267"/>
    </source>
</evidence>
<organism evidence="10">
    <name type="scientific">hydrothermal vent metagenome</name>
    <dbReference type="NCBI Taxonomy" id="652676"/>
    <lineage>
        <taxon>unclassified sequences</taxon>
        <taxon>metagenomes</taxon>
        <taxon>ecological metagenomes</taxon>
    </lineage>
</organism>
<comment type="pathway">
    <text evidence="1">Lipid metabolism; fatty acid biosynthesis.</text>
</comment>
<evidence type="ECO:0000256" key="5">
    <source>
        <dbReference type="ARBA" id="ARBA00023098"/>
    </source>
</evidence>
<evidence type="ECO:0000256" key="2">
    <source>
        <dbReference type="ARBA" id="ARBA00017562"/>
    </source>
</evidence>
<evidence type="ECO:0000256" key="8">
    <source>
        <dbReference type="SAM" id="MobiDB-lite"/>
    </source>
</evidence>
<evidence type="ECO:0000259" key="9">
    <source>
        <dbReference type="PROSITE" id="PS50968"/>
    </source>
</evidence>
<protein>
    <recommendedName>
        <fullName evidence="2">Biotin carboxyl carrier protein of acetyl-CoA carboxylase</fullName>
    </recommendedName>
</protein>
<feature type="domain" description="Lipoyl-binding" evidence="9">
    <location>
        <begin position="99"/>
        <end position="175"/>
    </location>
</feature>
<dbReference type="PROSITE" id="PS50968">
    <property type="entry name" value="BIOTINYL_LIPOYL"/>
    <property type="match status" value="1"/>
</dbReference>
<keyword evidence="3" id="KW-0444">Lipid biosynthesis</keyword>
<dbReference type="SUPFAM" id="SSF51230">
    <property type="entry name" value="Single hybrid motif"/>
    <property type="match status" value="1"/>
</dbReference>
<dbReference type="GO" id="GO:0006633">
    <property type="term" value="P:fatty acid biosynthetic process"/>
    <property type="evidence" value="ECO:0007669"/>
    <property type="project" value="UniProtKB-UniPathway"/>
</dbReference>
<dbReference type="InterPro" id="IPR000089">
    <property type="entry name" value="Biotin_lipoyl"/>
</dbReference>
<evidence type="ECO:0000256" key="3">
    <source>
        <dbReference type="ARBA" id="ARBA00022516"/>
    </source>
</evidence>
<reference evidence="10" key="1">
    <citation type="submission" date="2018-06" db="EMBL/GenBank/DDBJ databases">
        <authorList>
            <person name="Zhirakovskaya E."/>
        </authorList>
    </citation>
    <scope>NUCLEOTIDE SEQUENCE</scope>
</reference>
<sequence length="175" mass="18733">MPKESKKSMTKSSQMDQELIKSLAQMLNDSDLAEIEIEKDDFRVRITRSWPIENQAAPQYSVAPTQIAAAPVAAPAATPANVVDTATAPKPADDIASNPGTLTSPMVGTSYLSPEPDASPFITEGSKVSEGQTVLIIEAMKTMNQIPAHRSGTIVKILVDDSQPVEYGEPLVLIE</sequence>
<gene>
    <name evidence="10" type="ORF">MNBD_ALPHA11-956</name>
</gene>
<feature type="region of interest" description="Disordered" evidence="8">
    <location>
        <begin position="84"/>
        <end position="103"/>
    </location>
</feature>
<dbReference type="InterPro" id="IPR001249">
    <property type="entry name" value="AcCoA_biotinCC"/>
</dbReference>
<dbReference type="PANTHER" id="PTHR45266:SF3">
    <property type="entry name" value="OXALOACETATE DECARBOXYLASE ALPHA CHAIN"/>
    <property type="match status" value="1"/>
</dbReference>
<dbReference type="UniPathway" id="UPA00094"/>
<evidence type="ECO:0000256" key="4">
    <source>
        <dbReference type="ARBA" id="ARBA00022832"/>
    </source>
</evidence>
<dbReference type="AlphaFoldDB" id="A0A3B0U9P5"/>
<dbReference type="NCBIfam" id="TIGR00531">
    <property type="entry name" value="BCCP"/>
    <property type="match status" value="1"/>
</dbReference>
<evidence type="ECO:0000256" key="1">
    <source>
        <dbReference type="ARBA" id="ARBA00005194"/>
    </source>
</evidence>
<dbReference type="InterPro" id="IPR001882">
    <property type="entry name" value="Biotin_BS"/>
</dbReference>
<dbReference type="Pfam" id="PF00364">
    <property type="entry name" value="Biotin_lipoyl"/>
    <property type="match status" value="1"/>
</dbReference>
<dbReference type="GO" id="GO:0009317">
    <property type="term" value="C:acetyl-CoA carboxylase complex"/>
    <property type="evidence" value="ECO:0007669"/>
    <property type="project" value="InterPro"/>
</dbReference>
<dbReference type="Gene3D" id="2.40.50.100">
    <property type="match status" value="1"/>
</dbReference>
<dbReference type="PRINTS" id="PR01071">
    <property type="entry name" value="ACOABIOTINCC"/>
</dbReference>
<evidence type="ECO:0000313" key="10">
    <source>
        <dbReference type="EMBL" id="VAW23192.1"/>
    </source>
</evidence>
<dbReference type="PROSITE" id="PS00188">
    <property type="entry name" value="BIOTIN"/>
    <property type="match status" value="1"/>
</dbReference>
<dbReference type="InterPro" id="IPR050709">
    <property type="entry name" value="Biotin_Carboxyl_Carrier/Decarb"/>
</dbReference>
<proteinExistence type="predicted"/>
<dbReference type="EMBL" id="UOEQ01000452">
    <property type="protein sequence ID" value="VAW23192.1"/>
    <property type="molecule type" value="Genomic_DNA"/>
</dbReference>
<evidence type="ECO:0000256" key="6">
    <source>
        <dbReference type="ARBA" id="ARBA00023160"/>
    </source>
</evidence>
<dbReference type="InterPro" id="IPR011053">
    <property type="entry name" value="Single_hybrid_motif"/>
</dbReference>
<dbReference type="PANTHER" id="PTHR45266">
    <property type="entry name" value="OXALOACETATE DECARBOXYLASE ALPHA CHAIN"/>
    <property type="match status" value="1"/>
</dbReference>
<dbReference type="CDD" id="cd06850">
    <property type="entry name" value="biotinyl_domain"/>
    <property type="match status" value="1"/>
</dbReference>
<keyword evidence="4" id="KW-0276">Fatty acid metabolism</keyword>
<dbReference type="GO" id="GO:0003989">
    <property type="term" value="F:acetyl-CoA carboxylase activity"/>
    <property type="evidence" value="ECO:0007669"/>
    <property type="project" value="InterPro"/>
</dbReference>
<keyword evidence="6" id="KW-0275">Fatty acid biosynthesis</keyword>